<sequence>MKSDNGEWITNPEELAAYFEQTGKKRGQLDILPKSSDAVPESRIKKDRQTMDPDQLRLLDKCLEVLASPDRVLQINYNIADARVSRSFMATSKEMPAVWVTLSGSGESRRVSFRSEPELRHLIIDVLAADSTTRPTRIGCDLSTEGALAFLAILDQYRRSWFVAMLRHLEPISFFTLQDVKERLADSNAEDFRWSLPFIDKVLPITVTEMSVTKDPRQALLELIEAGLIEPVDEQANTFELTEAAQTLAEGDRQAASRLVLSRTFPVSDDEVAHDVLFFVRTPFELFLLLMSGANASLSTLLPGDLNLLLDQIIITLPEEEISGVEEEKIKEAEEETEQPHWYIFRKGERYGPYLLEELIKYVQEGRLQPDDLLWNEGLTQWVEAGTLEELNFD</sequence>
<proteinExistence type="predicted"/>
<accession>A0A424Y905</accession>
<dbReference type="Proteomes" id="UP000285138">
    <property type="component" value="Unassembled WGS sequence"/>
</dbReference>
<name>A0A424Y905_9FIRM</name>
<reference evidence="3 4" key="1">
    <citation type="submission" date="2018-08" db="EMBL/GenBank/DDBJ databases">
        <title>The metabolism and importance of syntrophic acetate oxidation coupled to methane or sulfide production in haloalkaline environments.</title>
        <authorList>
            <person name="Timmers P.H.A."/>
            <person name="Vavourakis C.D."/>
            <person name="Sorokin D.Y."/>
            <person name="Sinninghe Damste J.S."/>
            <person name="Muyzer G."/>
            <person name="Stams A.J.M."/>
            <person name="Plugge C.M."/>
        </authorList>
    </citation>
    <scope>NUCLEOTIDE SEQUENCE [LARGE SCALE GENOMIC DNA]</scope>
    <source>
        <strain evidence="3">MSAO_Bac1</strain>
    </source>
</reference>
<evidence type="ECO:0000259" key="2">
    <source>
        <dbReference type="Pfam" id="PF14237"/>
    </source>
</evidence>
<evidence type="ECO:0000256" key="1">
    <source>
        <dbReference type="SAM" id="MobiDB-lite"/>
    </source>
</evidence>
<dbReference type="EMBL" id="QZAA01000298">
    <property type="protein sequence ID" value="RQD72755.1"/>
    <property type="molecule type" value="Genomic_DNA"/>
</dbReference>
<comment type="caution">
    <text evidence="3">The sequence shown here is derived from an EMBL/GenBank/DDBJ whole genome shotgun (WGS) entry which is preliminary data.</text>
</comment>
<evidence type="ECO:0000313" key="3">
    <source>
        <dbReference type="EMBL" id="RQD72755.1"/>
    </source>
</evidence>
<feature type="compositionally biased region" description="Basic and acidic residues" evidence="1">
    <location>
        <begin position="40"/>
        <end position="50"/>
    </location>
</feature>
<dbReference type="Pfam" id="PF14237">
    <property type="entry name" value="GYF_2"/>
    <property type="match status" value="1"/>
</dbReference>
<feature type="domain" description="GYF" evidence="2">
    <location>
        <begin position="342"/>
        <end position="391"/>
    </location>
</feature>
<dbReference type="InterPro" id="IPR025640">
    <property type="entry name" value="GYF_2"/>
</dbReference>
<organism evidence="3 4">
    <name type="scientific">Candidatus Syntrophonatronum acetioxidans</name>
    <dbReference type="NCBI Taxonomy" id="1795816"/>
    <lineage>
        <taxon>Bacteria</taxon>
        <taxon>Bacillati</taxon>
        <taxon>Bacillota</taxon>
        <taxon>Clostridia</taxon>
        <taxon>Eubacteriales</taxon>
        <taxon>Syntrophomonadaceae</taxon>
        <taxon>Candidatus Syntrophonatronum</taxon>
    </lineage>
</organism>
<feature type="region of interest" description="Disordered" evidence="1">
    <location>
        <begin position="29"/>
        <end position="50"/>
    </location>
</feature>
<protein>
    <submittedName>
        <fullName evidence="3">DUF4339 domain-containing protein</fullName>
    </submittedName>
</protein>
<gene>
    <name evidence="3" type="ORF">D5R97_10490</name>
</gene>
<dbReference type="AlphaFoldDB" id="A0A424Y905"/>
<evidence type="ECO:0000313" key="4">
    <source>
        <dbReference type="Proteomes" id="UP000285138"/>
    </source>
</evidence>